<dbReference type="InterPro" id="IPR008979">
    <property type="entry name" value="Galactose-bd-like_sf"/>
</dbReference>
<dbReference type="InterPro" id="IPR002044">
    <property type="entry name" value="CBM20"/>
</dbReference>
<dbReference type="Pfam" id="PF22633">
    <property type="entry name" value="F5_F8_type_C_2"/>
    <property type="match status" value="1"/>
</dbReference>
<dbReference type="EMBL" id="NCKW01016349">
    <property type="protein sequence ID" value="POM61074.1"/>
    <property type="molecule type" value="Genomic_DNA"/>
</dbReference>
<reference evidence="3 4" key="1">
    <citation type="journal article" date="2017" name="Genome Biol. Evol.">
        <title>Phytophthora megakarya and P. palmivora, closely related causal agents of cacao black pod rot, underwent increases in genome sizes and gene numbers by different mechanisms.</title>
        <authorList>
            <person name="Ali S.S."/>
            <person name="Shao J."/>
            <person name="Lary D.J."/>
            <person name="Kronmiller B."/>
            <person name="Shen D."/>
            <person name="Strem M.D."/>
            <person name="Amoako-Attah I."/>
            <person name="Akrofi A.Y."/>
            <person name="Begoude B.A."/>
            <person name="Ten Hoopen G.M."/>
            <person name="Coulibaly K."/>
            <person name="Kebe B.I."/>
            <person name="Melnick R.L."/>
            <person name="Guiltinan M.J."/>
            <person name="Tyler B.M."/>
            <person name="Meinhardt L.W."/>
            <person name="Bailey B.A."/>
        </authorList>
    </citation>
    <scope>NUCLEOTIDE SEQUENCE [LARGE SCALE GENOMIC DNA]</scope>
    <source>
        <strain evidence="4">sbr112.9</strain>
    </source>
</reference>
<dbReference type="SUPFAM" id="SSF49785">
    <property type="entry name" value="Galactose-binding domain-like"/>
    <property type="match status" value="1"/>
</dbReference>
<dbReference type="SUPFAM" id="SSF49452">
    <property type="entry name" value="Starch-binding domain-like"/>
    <property type="match status" value="1"/>
</dbReference>
<feature type="region of interest" description="Disordered" evidence="1">
    <location>
        <begin position="183"/>
        <end position="205"/>
    </location>
</feature>
<dbReference type="OrthoDB" id="547680at2759"/>
<dbReference type="InterPro" id="IPR013783">
    <property type="entry name" value="Ig-like_fold"/>
</dbReference>
<dbReference type="Gene3D" id="2.60.120.260">
    <property type="entry name" value="Galactose-binding domain-like"/>
    <property type="match status" value="1"/>
</dbReference>
<dbReference type="PROSITE" id="PS51166">
    <property type="entry name" value="CBM20"/>
    <property type="match status" value="1"/>
</dbReference>
<organism evidence="3 4">
    <name type="scientific">Phytophthora palmivora</name>
    <dbReference type="NCBI Taxonomy" id="4796"/>
    <lineage>
        <taxon>Eukaryota</taxon>
        <taxon>Sar</taxon>
        <taxon>Stramenopiles</taxon>
        <taxon>Oomycota</taxon>
        <taxon>Peronosporomycetes</taxon>
        <taxon>Peronosporales</taxon>
        <taxon>Peronosporaceae</taxon>
        <taxon>Phytophthora</taxon>
    </lineage>
</organism>
<dbReference type="Pfam" id="PF00686">
    <property type="entry name" value="CBM_20"/>
    <property type="match status" value="1"/>
</dbReference>
<name>A0A2P4X680_9STRA</name>
<evidence type="ECO:0000313" key="4">
    <source>
        <dbReference type="Proteomes" id="UP000237271"/>
    </source>
</evidence>
<protein>
    <submittedName>
        <fullName evidence="3">Glycerophosphodiesterase</fullName>
    </submittedName>
</protein>
<dbReference type="SMART" id="SM01065">
    <property type="entry name" value="CBM_2"/>
    <property type="match status" value="1"/>
</dbReference>
<proteinExistence type="predicted"/>
<evidence type="ECO:0000313" key="3">
    <source>
        <dbReference type="EMBL" id="POM61074.1"/>
    </source>
</evidence>
<feature type="domain" description="CBM20" evidence="2">
    <location>
        <begin position="5"/>
        <end position="116"/>
    </location>
</feature>
<dbReference type="Gene3D" id="2.60.40.10">
    <property type="entry name" value="Immunoglobulins"/>
    <property type="match status" value="1"/>
</dbReference>
<dbReference type="PANTHER" id="PTHR45713:SF6">
    <property type="entry name" value="F5_8 TYPE C DOMAIN-CONTAINING PROTEIN"/>
    <property type="match status" value="1"/>
</dbReference>
<dbReference type="PANTHER" id="PTHR45713">
    <property type="entry name" value="FTP DOMAIN-CONTAINING PROTEIN"/>
    <property type="match status" value="1"/>
</dbReference>
<accession>A0A2P4X680</accession>
<dbReference type="InterPro" id="IPR051941">
    <property type="entry name" value="BG_Antigen-Binding_Lectin"/>
</dbReference>
<keyword evidence="4" id="KW-1185">Reference proteome</keyword>
<dbReference type="Proteomes" id="UP000237271">
    <property type="component" value="Unassembled WGS sequence"/>
</dbReference>
<dbReference type="GO" id="GO:2001070">
    <property type="term" value="F:starch binding"/>
    <property type="evidence" value="ECO:0007669"/>
    <property type="project" value="InterPro"/>
</dbReference>
<comment type="caution">
    <text evidence="3">The sequence shown here is derived from an EMBL/GenBank/DDBJ whole genome shotgun (WGS) entry which is preliminary data.</text>
</comment>
<sequence length="484" mass="53669">MDAMTKQRSEAQVEFAVRLLGDASERVVCLLGSATELGAWDVEKAVAMELVERREDESKWRATVAFVAATNTLEYKYVVKHAETRELLSWEGLPGNRTLTIAPGSNVALRALATQSSTYATTRAPMPGTREAKLGNNGHTNGFQEWRCCRTNKEMNPWWEVDLGKDYAISSIHVWNAMTYHEQARHPDGRPPVTSKASTSSPAPPLWLFISNEPLSRGEDSYQQAQAKAAVSASSVRAIEVQNSFGSRARSMNFAIGESLHGDDSHDSALEFPAVQGRYVRLQYAGASCSLQFAELEVFTLDNVVAVDGKEALNRNILSLQHDDGFYGVPSALDADVLEYVESGWLNPATHTAELQLWIGSFNTAKPAIQWLNCEPEHDRVTIEMRHERQTKKTGISPVKWESLPVESKSAALLDKESTELRQLLKTHQQQDRVDISGYLNNDPNGPTLPSTLKSSWLSRLAFVQSFEAIDVDYLASKVVSKKA</sequence>
<evidence type="ECO:0000259" key="2">
    <source>
        <dbReference type="PROSITE" id="PS51166"/>
    </source>
</evidence>
<evidence type="ECO:0000256" key="1">
    <source>
        <dbReference type="SAM" id="MobiDB-lite"/>
    </source>
</evidence>
<feature type="compositionally biased region" description="Low complexity" evidence="1">
    <location>
        <begin position="191"/>
        <end position="201"/>
    </location>
</feature>
<gene>
    <name evidence="3" type="ORF">PHPALM_29968</name>
</gene>
<dbReference type="AlphaFoldDB" id="A0A2P4X680"/>
<dbReference type="InterPro" id="IPR013784">
    <property type="entry name" value="Carb-bd-like_fold"/>
</dbReference>